<evidence type="ECO:0000256" key="2">
    <source>
        <dbReference type="SAM" id="MobiDB-lite"/>
    </source>
</evidence>
<dbReference type="PANTHER" id="PTHR13452:SF10">
    <property type="entry name" value="THUMP DOMAIN-CONTAINING PROTEIN 1"/>
    <property type="match status" value="1"/>
</dbReference>
<protein>
    <submittedName>
        <fullName evidence="3">Uncharacterized protein</fullName>
    </submittedName>
</protein>
<dbReference type="Gene3D" id="3.30.2300.10">
    <property type="entry name" value="THUMP superfamily"/>
    <property type="match status" value="1"/>
</dbReference>
<dbReference type="Proteomes" id="UP000039865">
    <property type="component" value="Unassembled WGS sequence"/>
</dbReference>
<dbReference type="GO" id="GO:0003723">
    <property type="term" value="F:RNA binding"/>
    <property type="evidence" value="ECO:0007669"/>
    <property type="project" value="InterPro"/>
</dbReference>
<dbReference type="SUPFAM" id="SSF143437">
    <property type="entry name" value="THUMP domain-like"/>
    <property type="match status" value="1"/>
</dbReference>
<sequence>MQSKQQGNKRNKKQQYKQAFQNTKKSAELQRGLTGFLVTCDRAREEKCVKEIFNILNDWIEKLYPDLDIDGILKESHEQRMKLKQEKKAQNSKQDDQKIHEEQAKLEEEQKQIANQNEQNCNFQEMEDKAINIDQQIRDEINQMKRQRIFFVFETGTAGVVFIKLLEEFKTYIDVNLVGMSIINHVVEHKESNSRYAFRFIPVDLMCKAGKFDEFKVMAEPIIRKYFTPLGENQEVNESNYKTWCLEFKKSNNESIQKAQYLDFFFNLIDGRKNPVDLRHADINIIIEIFKDILILAVIPKYKELKKCNLQQLVRGEQAQDSDGEPKRKVVKISDLLGKRQQTLANDDIQIQKQIKSPNNEVEIQSKNEEIQQVNNEFGLHQESSDSEDEEPRLL</sequence>
<keyword evidence="1" id="KW-0175">Coiled coil</keyword>
<keyword evidence="4" id="KW-1185">Reference proteome</keyword>
<dbReference type="EMBL" id="CCKQ01000988">
    <property type="protein sequence ID" value="CDW72076.1"/>
    <property type="molecule type" value="Genomic_DNA"/>
</dbReference>
<accession>A0A077ZUC9</accession>
<reference evidence="3 4" key="1">
    <citation type="submission" date="2014-06" db="EMBL/GenBank/DDBJ databases">
        <authorList>
            <person name="Swart Estienne"/>
        </authorList>
    </citation>
    <scope>NUCLEOTIDE SEQUENCE [LARGE SCALE GENOMIC DNA]</scope>
    <source>
        <strain evidence="3 4">130c</strain>
    </source>
</reference>
<dbReference type="OMA" id="DHQKKDD"/>
<feature type="region of interest" description="Disordered" evidence="2">
    <location>
        <begin position="1"/>
        <end position="24"/>
    </location>
</feature>
<dbReference type="AlphaFoldDB" id="A0A077ZUC9"/>
<dbReference type="OrthoDB" id="289904at2759"/>
<feature type="coiled-coil region" evidence="1">
    <location>
        <begin position="73"/>
        <end position="119"/>
    </location>
</feature>
<name>A0A077ZUC9_STYLE</name>
<evidence type="ECO:0000313" key="3">
    <source>
        <dbReference type="EMBL" id="CDW72076.1"/>
    </source>
</evidence>
<dbReference type="PANTHER" id="PTHR13452">
    <property type="entry name" value="THUMP DOMAIN CONTAINING PROTEIN 1-RELATED"/>
    <property type="match status" value="1"/>
</dbReference>
<organism evidence="3 4">
    <name type="scientific">Stylonychia lemnae</name>
    <name type="common">Ciliate</name>
    <dbReference type="NCBI Taxonomy" id="5949"/>
    <lineage>
        <taxon>Eukaryota</taxon>
        <taxon>Sar</taxon>
        <taxon>Alveolata</taxon>
        <taxon>Ciliophora</taxon>
        <taxon>Intramacronucleata</taxon>
        <taxon>Spirotrichea</taxon>
        <taxon>Stichotrichia</taxon>
        <taxon>Sporadotrichida</taxon>
        <taxon>Oxytrichidae</taxon>
        <taxon>Stylonychinae</taxon>
        <taxon>Stylonychia</taxon>
    </lineage>
</organism>
<gene>
    <name evidence="3" type="primary">Contig9715.g495</name>
    <name evidence="3" type="ORF">STYLEM_1030</name>
</gene>
<dbReference type="GO" id="GO:0006400">
    <property type="term" value="P:tRNA modification"/>
    <property type="evidence" value="ECO:0007669"/>
    <property type="project" value="InterPro"/>
</dbReference>
<dbReference type="CDD" id="cd11717">
    <property type="entry name" value="THUMP_THUMPD1_like"/>
    <property type="match status" value="1"/>
</dbReference>
<dbReference type="InParanoid" id="A0A077ZUC9"/>
<proteinExistence type="predicted"/>
<evidence type="ECO:0000256" key="1">
    <source>
        <dbReference type="SAM" id="Coils"/>
    </source>
</evidence>
<dbReference type="InterPro" id="IPR040183">
    <property type="entry name" value="THUMPD1-like"/>
</dbReference>
<evidence type="ECO:0000313" key="4">
    <source>
        <dbReference type="Proteomes" id="UP000039865"/>
    </source>
</evidence>